<sequence>MEENSRRYRQQNNYYDGNAVRKLGELPEEEDYPSYGQPERELPQRERRREENIPGVKRNPGVRRKTRKKQQALDIFSVFVLTMAICATLYTCVGYLKVQTEITRKNNTVAELERKLAKMENDNDASLARIDTSVDLNYIYKYATKKLGMVYPDDKQVIPYKRNVSDYVKQYADIPQADEKSILDKIKKQN</sequence>
<dbReference type="Proteomes" id="UP000184386">
    <property type="component" value="Unassembled WGS sequence"/>
</dbReference>
<keyword evidence="5" id="KW-1185">Reference proteome</keyword>
<protein>
    <submittedName>
        <fullName evidence="4">Septum formation initiator</fullName>
    </submittedName>
</protein>
<accession>A0A1M6NIC2</accession>
<feature type="coiled-coil region" evidence="1">
    <location>
        <begin position="95"/>
        <end position="129"/>
    </location>
</feature>
<keyword evidence="3" id="KW-0472">Membrane</keyword>
<dbReference type="AlphaFoldDB" id="A0A1M6NIC2"/>
<dbReference type="Pfam" id="PF04977">
    <property type="entry name" value="DivIC"/>
    <property type="match status" value="1"/>
</dbReference>
<feature type="region of interest" description="Disordered" evidence="2">
    <location>
        <begin position="1"/>
        <end position="64"/>
    </location>
</feature>
<dbReference type="OrthoDB" id="2051525at2"/>
<organism evidence="4 5">
    <name type="scientific">Anaerocolumna jejuensis DSM 15929</name>
    <dbReference type="NCBI Taxonomy" id="1121322"/>
    <lineage>
        <taxon>Bacteria</taxon>
        <taxon>Bacillati</taxon>
        <taxon>Bacillota</taxon>
        <taxon>Clostridia</taxon>
        <taxon>Lachnospirales</taxon>
        <taxon>Lachnospiraceae</taxon>
        <taxon>Anaerocolumna</taxon>
    </lineage>
</organism>
<keyword evidence="1" id="KW-0175">Coiled coil</keyword>
<evidence type="ECO:0000256" key="2">
    <source>
        <dbReference type="SAM" id="MobiDB-lite"/>
    </source>
</evidence>
<evidence type="ECO:0000256" key="1">
    <source>
        <dbReference type="SAM" id="Coils"/>
    </source>
</evidence>
<reference evidence="4 5" key="1">
    <citation type="submission" date="2016-11" db="EMBL/GenBank/DDBJ databases">
        <authorList>
            <person name="Jaros S."/>
            <person name="Januszkiewicz K."/>
            <person name="Wedrychowicz H."/>
        </authorList>
    </citation>
    <scope>NUCLEOTIDE SEQUENCE [LARGE SCALE GENOMIC DNA]</scope>
    <source>
        <strain evidence="4 5">DSM 15929</strain>
    </source>
</reference>
<feature type="compositionally biased region" description="Basic and acidic residues" evidence="2">
    <location>
        <begin position="38"/>
        <end position="52"/>
    </location>
</feature>
<dbReference type="InterPro" id="IPR007060">
    <property type="entry name" value="FtsL/DivIC"/>
</dbReference>
<evidence type="ECO:0000313" key="5">
    <source>
        <dbReference type="Proteomes" id="UP000184386"/>
    </source>
</evidence>
<proteinExistence type="predicted"/>
<dbReference type="STRING" id="1121322.SAMN02745136_01317"/>
<keyword evidence="3" id="KW-1133">Transmembrane helix</keyword>
<dbReference type="EMBL" id="FRAC01000008">
    <property type="protein sequence ID" value="SHJ95488.1"/>
    <property type="molecule type" value="Genomic_DNA"/>
</dbReference>
<feature type="transmembrane region" description="Helical" evidence="3">
    <location>
        <begin position="73"/>
        <end position="96"/>
    </location>
</feature>
<evidence type="ECO:0000313" key="4">
    <source>
        <dbReference type="EMBL" id="SHJ95488.1"/>
    </source>
</evidence>
<gene>
    <name evidence="4" type="ORF">SAMN02745136_01317</name>
</gene>
<dbReference type="RefSeq" id="WP_073274106.1">
    <property type="nucleotide sequence ID" value="NZ_FRAC01000008.1"/>
</dbReference>
<keyword evidence="3" id="KW-0812">Transmembrane</keyword>
<evidence type="ECO:0000256" key="3">
    <source>
        <dbReference type="SAM" id="Phobius"/>
    </source>
</evidence>
<name>A0A1M6NIC2_9FIRM</name>